<dbReference type="PRINTS" id="PR00320">
    <property type="entry name" value="GPROTEINBRPT"/>
</dbReference>
<organism evidence="6 7">
    <name type="scientific">Galerina marginata (strain CBS 339.88)</name>
    <dbReference type="NCBI Taxonomy" id="685588"/>
    <lineage>
        <taxon>Eukaryota</taxon>
        <taxon>Fungi</taxon>
        <taxon>Dikarya</taxon>
        <taxon>Basidiomycota</taxon>
        <taxon>Agaricomycotina</taxon>
        <taxon>Agaricomycetes</taxon>
        <taxon>Agaricomycetidae</taxon>
        <taxon>Agaricales</taxon>
        <taxon>Agaricineae</taxon>
        <taxon>Strophariaceae</taxon>
        <taxon>Galerina</taxon>
    </lineage>
</organism>
<dbReference type="InterPro" id="IPR019775">
    <property type="entry name" value="WD40_repeat_CS"/>
</dbReference>
<feature type="repeat" description="WD" evidence="3">
    <location>
        <begin position="882"/>
        <end position="923"/>
    </location>
</feature>
<dbReference type="InterPro" id="IPR001680">
    <property type="entry name" value="WD40_rpt"/>
</dbReference>
<dbReference type="SUPFAM" id="SSF52540">
    <property type="entry name" value="P-loop containing nucleoside triphosphate hydrolases"/>
    <property type="match status" value="1"/>
</dbReference>
<feature type="repeat" description="WD" evidence="3">
    <location>
        <begin position="840"/>
        <end position="881"/>
    </location>
</feature>
<dbReference type="PROSITE" id="PS50294">
    <property type="entry name" value="WD_REPEATS_REGION"/>
    <property type="match status" value="10"/>
</dbReference>
<dbReference type="PANTHER" id="PTHR19879">
    <property type="entry name" value="TRANSCRIPTION INITIATION FACTOR TFIID"/>
    <property type="match status" value="1"/>
</dbReference>
<evidence type="ECO:0000313" key="6">
    <source>
        <dbReference type="EMBL" id="KDR66484.1"/>
    </source>
</evidence>
<dbReference type="InterPro" id="IPR027417">
    <property type="entry name" value="P-loop_NTPase"/>
</dbReference>
<dbReference type="PROSITE" id="PS50082">
    <property type="entry name" value="WD_REPEATS_2"/>
    <property type="match status" value="11"/>
</dbReference>
<feature type="repeat" description="WD" evidence="3">
    <location>
        <begin position="1052"/>
        <end position="1093"/>
    </location>
</feature>
<sequence>MNPVKIAAGIVKIVLQIKDVRHYSSHLCPTNDGYQDVKGNIDAVDQRILSTADQLDTVGKALAGWQPHKAEEMQGMRLYQTTLIIEWTNLIELKKQSTIRKIAVHEEDKKKIADIFERINRAREQLVKLLLERLEASHAADHKSELEGDQRQLLRRAVCTPGTRVRILSDIARWANDTSPESQSVYWLSGQAGSGKSTIAYTIARRFEFASDADDTIVLGGNFFCSRQIMETRSAIRIIRTIVYHLALKSKAFADALRASGNFSTIHQSVGAQLEGLLIEPWKKAQLADASKSPCFLVVIDALDEIEGRDGSEFLRELLDSINKHHLRGLKFLVTSRPDPSLETHLGSFEDKQFYRLEKVPIGEAEADIMTYLNANLGHSVGCQRIAAQAAGLFIYAATVVKYVEGYASVEYEERLSTLFVSDSNNSEETLLDVLYCQVLLDARCRFKSRHYLNVLYTFLCTAERTSTSVVAELLFPPNLTNPTNPYTEIIDGVAKSLHAVLYIENNKVLSYHKSFTDFMFDQNRAKEFWCDQAKHHRFLTDSCFRIMDGLKFNIADIESSFVLDCDNSALPEAVKQNISPVLSYSCRNWDYHLSAVAPIDSNALCETLSEFLQLRVLFWMEALNLLGSRGQCEQMLQKAYKWAGSTISAVSYSSDDKCIVSGSFDKLVRVWDASTGGMLKVLGGHTGAVLSVAFSGDDKCIVSGSYDKSVRVWDASAGEMLKVLEGHTEGVWSVAFSSDNECIVSGSEDKSVRVWDASTGEMLKVLEGHTDSVWSVAFSSDDKCIVSGSLDKSVRVWDASTGEMLKVLEGHTDICIVSGSEDKSVRVWDASTGEMLKVLEGHNSSVSSVAFSSDDKRIISGSLDKLVRVWDVSTDKMLKVLEGHTAAVSSVTFSSDDKCIVSGSVDKSVRVWDASTGEMLKVLEGHTESVWSVAFSSDNECIVCGSEDKSVRLWDASTGEMLKVLEGHTEGVSSVAFSSDDKCICIVSGSLDKSVRVWDASTGDVLKVLEGHNNSVLSVAFSRDDKCIVSGSFDKSLRLWDASTGGMLKVLEGHTDGVLSVAFSGDDKCIVSGSYDNSVRVWDASTGEMLKKITDSSGYQRHTGWLLSPQEEHYLMFVPLSANLPDLSNILTLPRSHAASVDFTSSTLGPEWHKCFSESS</sequence>
<feature type="repeat" description="WD" evidence="3">
    <location>
        <begin position="767"/>
        <end position="808"/>
    </location>
</feature>
<feature type="repeat" description="WD" evidence="3">
    <location>
        <begin position="725"/>
        <end position="766"/>
    </location>
</feature>
<evidence type="ECO:0000313" key="7">
    <source>
        <dbReference type="Proteomes" id="UP000027222"/>
    </source>
</evidence>
<feature type="repeat" description="WD" evidence="3">
    <location>
        <begin position="683"/>
        <end position="724"/>
    </location>
</feature>
<dbReference type="STRING" id="685588.A0A067SFJ6"/>
<dbReference type="InterPro" id="IPR018391">
    <property type="entry name" value="PQQ_b-propeller_rpt"/>
</dbReference>
<feature type="repeat" description="WD" evidence="3">
    <location>
        <begin position="817"/>
        <end position="839"/>
    </location>
</feature>
<feature type="repeat" description="WD" evidence="3">
    <location>
        <begin position="1010"/>
        <end position="1051"/>
    </location>
</feature>
<reference evidence="7" key="1">
    <citation type="journal article" date="2014" name="Proc. Natl. Acad. Sci. U.S.A.">
        <title>Extensive sampling of basidiomycete genomes demonstrates inadequacy of the white-rot/brown-rot paradigm for wood decay fungi.</title>
        <authorList>
            <person name="Riley R."/>
            <person name="Salamov A.A."/>
            <person name="Brown D.W."/>
            <person name="Nagy L.G."/>
            <person name="Floudas D."/>
            <person name="Held B.W."/>
            <person name="Levasseur A."/>
            <person name="Lombard V."/>
            <person name="Morin E."/>
            <person name="Otillar R."/>
            <person name="Lindquist E.A."/>
            <person name="Sun H."/>
            <person name="LaButti K.M."/>
            <person name="Schmutz J."/>
            <person name="Jabbour D."/>
            <person name="Luo H."/>
            <person name="Baker S.E."/>
            <person name="Pisabarro A.G."/>
            <person name="Walton J.D."/>
            <person name="Blanchette R.A."/>
            <person name="Henrissat B."/>
            <person name="Martin F."/>
            <person name="Cullen D."/>
            <person name="Hibbett D.S."/>
            <person name="Grigoriev I.V."/>
        </authorList>
    </citation>
    <scope>NUCLEOTIDE SEQUENCE [LARGE SCALE GENOMIC DNA]</scope>
    <source>
        <strain evidence="7">CBS 339.88</strain>
    </source>
</reference>
<keyword evidence="1 3" id="KW-0853">WD repeat</keyword>
<evidence type="ECO:0000256" key="2">
    <source>
        <dbReference type="ARBA" id="ARBA00022737"/>
    </source>
</evidence>
<evidence type="ECO:0000256" key="1">
    <source>
        <dbReference type="ARBA" id="ARBA00022574"/>
    </source>
</evidence>
<gene>
    <name evidence="6" type="ORF">GALMADRAFT_80797</name>
</gene>
<dbReference type="InterPro" id="IPR007111">
    <property type="entry name" value="NACHT_NTPase"/>
</dbReference>
<dbReference type="Gene3D" id="3.40.50.300">
    <property type="entry name" value="P-loop containing nucleotide triphosphate hydrolases"/>
    <property type="match status" value="1"/>
</dbReference>
<dbReference type="Pfam" id="PF00400">
    <property type="entry name" value="WD40"/>
    <property type="match status" value="11"/>
</dbReference>
<keyword evidence="4" id="KW-0175">Coiled coil</keyword>
<dbReference type="SMART" id="SM00320">
    <property type="entry name" value="WD40"/>
    <property type="match status" value="11"/>
</dbReference>
<evidence type="ECO:0000256" key="3">
    <source>
        <dbReference type="PROSITE-ProRule" id="PRU00221"/>
    </source>
</evidence>
<dbReference type="PROSITE" id="PS00678">
    <property type="entry name" value="WD_REPEATS_1"/>
    <property type="match status" value="10"/>
</dbReference>
<feature type="coiled-coil region" evidence="4">
    <location>
        <begin position="105"/>
        <end position="132"/>
    </location>
</feature>
<dbReference type="SMART" id="SM00564">
    <property type="entry name" value="PQQ"/>
    <property type="match status" value="8"/>
</dbReference>
<dbReference type="PROSITE" id="PS50837">
    <property type="entry name" value="NACHT"/>
    <property type="match status" value="1"/>
</dbReference>
<dbReference type="EMBL" id="KL142423">
    <property type="protein sequence ID" value="KDR66484.1"/>
    <property type="molecule type" value="Genomic_DNA"/>
</dbReference>
<proteinExistence type="predicted"/>
<dbReference type="OrthoDB" id="3266532at2759"/>
<dbReference type="SUPFAM" id="SSF50978">
    <property type="entry name" value="WD40 repeat-like"/>
    <property type="match status" value="1"/>
</dbReference>
<dbReference type="InterPro" id="IPR011047">
    <property type="entry name" value="Quinoprotein_ADH-like_sf"/>
</dbReference>
<feature type="domain" description="NACHT" evidence="5">
    <location>
        <begin position="184"/>
        <end position="343"/>
    </location>
</feature>
<dbReference type="Proteomes" id="UP000027222">
    <property type="component" value="Unassembled WGS sequence"/>
</dbReference>
<feature type="repeat" description="WD" evidence="3">
    <location>
        <begin position="924"/>
        <end position="965"/>
    </location>
</feature>
<accession>A0A067SFJ6</accession>
<dbReference type="InterPro" id="IPR036322">
    <property type="entry name" value="WD40_repeat_dom_sf"/>
</dbReference>
<name>A0A067SFJ6_GALM3</name>
<dbReference type="Pfam" id="PF24883">
    <property type="entry name" value="NPHP3_N"/>
    <property type="match status" value="1"/>
</dbReference>
<dbReference type="HOGENOM" id="CLU_000288_6_16_1"/>
<keyword evidence="2" id="KW-0677">Repeat</keyword>
<dbReference type="SUPFAM" id="SSF50998">
    <property type="entry name" value="Quinoprotein alcohol dehydrogenase-like"/>
    <property type="match status" value="1"/>
</dbReference>
<feature type="repeat" description="WD" evidence="3">
    <location>
        <begin position="966"/>
        <end position="1009"/>
    </location>
</feature>
<dbReference type="InterPro" id="IPR056884">
    <property type="entry name" value="NPHP3-like_N"/>
</dbReference>
<evidence type="ECO:0000256" key="4">
    <source>
        <dbReference type="SAM" id="Coils"/>
    </source>
</evidence>
<dbReference type="Gene3D" id="2.130.10.10">
    <property type="entry name" value="YVTN repeat-like/Quinoprotein amine dehydrogenase"/>
    <property type="match status" value="5"/>
</dbReference>
<dbReference type="InterPro" id="IPR015943">
    <property type="entry name" value="WD40/YVTN_repeat-like_dom_sf"/>
</dbReference>
<protein>
    <recommendedName>
        <fullName evidence="5">NACHT domain-containing protein</fullName>
    </recommendedName>
</protein>
<dbReference type="InterPro" id="IPR020472">
    <property type="entry name" value="WD40_PAC1"/>
</dbReference>
<dbReference type="AlphaFoldDB" id="A0A067SFJ6"/>
<dbReference type="CDD" id="cd00200">
    <property type="entry name" value="WD40"/>
    <property type="match status" value="2"/>
</dbReference>
<evidence type="ECO:0000259" key="5">
    <source>
        <dbReference type="PROSITE" id="PS50837"/>
    </source>
</evidence>
<keyword evidence="7" id="KW-1185">Reference proteome</keyword>
<dbReference type="PANTHER" id="PTHR19879:SF9">
    <property type="entry name" value="TRANSCRIPTION INITIATION FACTOR TFIID SUBUNIT 5"/>
    <property type="match status" value="1"/>
</dbReference>
<feature type="repeat" description="WD" evidence="3">
    <location>
        <begin position="641"/>
        <end position="682"/>
    </location>
</feature>